<dbReference type="Pfam" id="PF00226">
    <property type="entry name" value="DnaJ"/>
    <property type="match status" value="1"/>
</dbReference>
<keyword evidence="5" id="KW-1185">Reference proteome</keyword>
<dbReference type="PRINTS" id="PR00625">
    <property type="entry name" value="JDOMAIN"/>
</dbReference>
<feature type="domain" description="J" evidence="3">
    <location>
        <begin position="26"/>
        <end position="90"/>
    </location>
</feature>
<dbReference type="InterPro" id="IPR001623">
    <property type="entry name" value="DnaJ_domain"/>
</dbReference>
<evidence type="ECO:0000256" key="1">
    <source>
        <dbReference type="ARBA" id="ARBA00023186"/>
    </source>
</evidence>
<name>A0A2Z7A114_9LAMI</name>
<proteinExistence type="predicted"/>
<dbReference type="CDD" id="cd06257">
    <property type="entry name" value="DnaJ"/>
    <property type="match status" value="1"/>
</dbReference>
<reference evidence="4 5" key="1">
    <citation type="journal article" date="2015" name="Proc. Natl. Acad. Sci. U.S.A.">
        <title>The resurrection genome of Boea hygrometrica: A blueprint for survival of dehydration.</title>
        <authorList>
            <person name="Xiao L."/>
            <person name="Yang G."/>
            <person name="Zhang L."/>
            <person name="Yang X."/>
            <person name="Zhao S."/>
            <person name="Ji Z."/>
            <person name="Zhou Q."/>
            <person name="Hu M."/>
            <person name="Wang Y."/>
            <person name="Chen M."/>
            <person name="Xu Y."/>
            <person name="Jin H."/>
            <person name="Xiao X."/>
            <person name="Hu G."/>
            <person name="Bao F."/>
            <person name="Hu Y."/>
            <person name="Wan P."/>
            <person name="Li L."/>
            <person name="Deng X."/>
            <person name="Kuang T."/>
            <person name="Xiang C."/>
            <person name="Zhu J.K."/>
            <person name="Oliver M.J."/>
            <person name="He Y."/>
        </authorList>
    </citation>
    <scope>NUCLEOTIDE SEQUENCE [LARGE SCALE GENOMIC DNA]</scope>
    <source>
        <strain evidence="5">cv. XS01</strain>
    </source>
</reference>
<keyword evidence="2" id="KW-0732">Signal</keyword>
<evidence type="ECO:0000313" key="4">
    <source>
        <dbReference type="EMBL" id="KZV15176.1"/>
    </source>
</evidence>
<dbReference type="Proteomes" id="UP000250235">
    <property type="component" value="Unassembled WGS sequence"/>
</dbReference>
<dbReference type="Pfam" id="PF13848">
    <property type="entry name" value="Thioredoxin_6"/>
    <property type="match status" value="1"/>
</dbReference>
<dbReference type="FunFam" id="1.10.287.110:FF:000045">
    <property type="entry name" value="Molecular chaperone DnaJ"/>
    <property type="match status" value="1"/>
</dbReference>
<feature type="chain" id="PRO_5016421349" description="J domain-containing protein" evidence="2">
    <location>
        <begin position="23"/>
        <end position="570"/>
    </location>
</feature>
<evidence type="ECO:0000256" key="2">
    <source>
        <dbReference type="SAM" id="SignalP"/>
    </source>
</evidence>
<dbReference type="InterPro" id="IPR036869">
    <property type="entry name" value="J_dom_sf"/>
</dbReference>
<dbReference type="PROSITE" id="PS50076">
    <property type="entry name" value="DNAJ_2"/>
    <property type="match status" value="1"/>
</dbReference>
<dbReference type="SUPFAM" id="SSF46565">
    <property type="entry name" value="Chaperone J-domain"/>
    <property type="match status" value="1"/>
</dbReference>
<gene>
    <name evidence="4" type="ORF">F511_30222</name>
</gene>
<dbReference type="SMART" id="SM00271">
    <property type="entry name" value="DnaJ"/>
    <property type="match status" value="1"/>
</dbReference>
<sequence>MKVRLGLLIIVAGLLLIISCESKKIDLYKVLGVDRSASQREIQKAFHKLSLQYHPDKNKNKGAQEKFAEINNAYDILSDEQKRKNYDLYGDEKGNPGFDAGTSGDHGGYTYFTGGGPGESGFNFGPGGQGGSKSFSFSFGGDPSHRGQSSFGFGLDDIFSNLFGGGKGGGSQFGGFGSSSRSQYGGRGSDKSILSVNSKFYKKEINDRGMSWLLFFYSPNLQGTQYYESIVEEVAASLVGALKVGSVNCESEASFCKELGVHLRRAPKVYVYSYSQGESGSLVEYSGDLDVKGLKIFCQDNLPKFSKGVNLSQFKVAAEAVTSPKVMLLSTKKNTPVIWRALSGLYHKRFAFYNAEVVLRSDISDPSVRALGVDSLPAIVGWLSNGEKVILKSGISVKDLKSAVQDLSRLLEIFEKKNENVASTKTEHPESGDKHLPLLTGSNFYDICGDEIPVCLIGAFRSSNTRDKLQTILQSVSQKSFSRKQSAASGPRTSISYSLLDATKHQSFLNAFDKSGFKSSQKFLLAYKPKRGTFAAFQGDITEEAVENFVASIMNADVQFTKTKQKPTLK</sequence>
<dbReference type="InterPro" id="IPR052842">
    <property type="entry name" value="ER_Co-chaperone"/>
</dbReference>
<accession>A0A2Z7A114</accession>
<dbReference type="Gene3D" id="3.40.30.10">
    <property type="entry name" value="Glutaredoxin"/>
    <property type="match status" value="1"/>
</dbReference>
<feature type="signal peptide" evidence="2">
    <location>
        <begin position="1"/>
        <end position="22"/>
    </location>
</feature>
<dbReference type="EMBL" id="KV020118">
    <property type="protein sequence ID" value="KZV15176.1"/>
    <property type="molecule type" value="Genomic_DNA"/>
</dbReference>
<protein>
    <recommendedName>
        <fullName evidence="3">J domain-containing protein</fullName>
    </recommendedName>
</protein>
<dbReference type="SUPFAM" id="SSF52833">
    <property type="entry name" value="Thioredoxin-like"/>
    <property type="match status" value="1"/>
</dbReference>
<dbReference type="InterPro" id="IPR036249">
    <property type="entry name" value="Thioredoxin-like_sf"/>
</dbReference>
<dbReference type="PROSITE" id="PS00636">
    <property type="entry name" value="DNAJ_1"/>
    <property type="match status" value="1"/>
</dbReference>
<evidence type="ECO:0000259" key="3">
    <source>
        <dbReference type="PROSITE" id="PS50076"/>
    </source>
</evidence>
<keyword evidence="1" id="KW-0143">Chaperone</keyword>
<dbReference type="PROSITE" id="PS51257">
    <property type="entry name" value="PROKAR_LIPOPROTEIN"/>
    <property type="match status" value="1"/>
</dbReference>
<dbReference type="PANTHER" id="PTHR45184:SF1">
    <property type="entry name" value="DNAJ PROTEIN ERDJ3A"/>
    <property type="match status" value="1"/>
</dbReference>
<dbReference type="AlphaFoldDB" id="A0A2Z7A114"/>
<dbReference type="InterPro" id="IPR018253">
    <property type="entry name" value="DnaJ_domain_CS"/>
</dbReference>
<dbReference type="OrthoDB" id="10250354at2759"/>
<dbReference type="Gene3D" id="1.10.287.110">
    <property type="entry name" value="DnaJ domain"/>
    <property type="match status" value="1"/>
</dbReference>
<dbReference type="PANTHER" id="PTHR45184">
    <property type="entry name" value="DNAJ PROTEIN ERDJ3A"/>
    <property type="match status" value="1"/>
</dbReference>
<organism evidence="4 5">
    <name type="scientific">Dorcoceras hygrometricum</name>
    <dbReference type="NCBI Taxonomy" id="472368"/>
    <lineage>
        <taxon>Eukaryota</taxon>
        <taxon>Viridiplantae</taxon>
        <taxon>Streptophyta</taxon>
        <taxon>Embryophyta</taxon>
        <taxon>Tracheophyta</taxon>
        <taxon>Spermatophyta</taxon>
        <taxon>Magnoliopsida</taxon>
        <taxon>eudicotyledons</taxon>
        <taxon>Gunneridae</taxon>
        <taxon>Pentapetalae</taxon>
        <taxon>asterids</taxon>
        <taxon>lamiids</taxon>
        <taxon>Lamiales</taxon>
        <taxon>Gesneriaceae</taxon>
        <taxon>Didymocarpoideae</taxon>
        <taxon>Trichosporeae</taxon>
        <taxon>Loxocarpinae</taxon>
        <taxon>Dorcoceras</taxon>
    </lineage>
</organism>
<evidence type="ECO:0000313" key="5">
    <source>
        <dbReference type="Proteomes" id="UP000250235"/>
    </source>
</evidence>